<evidence type="ECO:0000313" key="2">
    <source>
        <dbReference type="EMBL" id="EXI90769.1"/>
    </source>
</evidence>
<organism evidence="2 3">
    <name type="scientific">Accumulibacter regalis</name>
    <dbReference type="NCBI Taxonomy" id="522306"/>
    <lineage>
        <taxon>Bacteria</taxon>
        <taxon>Pseudomonadati</taxon>
        <taxon>Pseudomonadota</taxon>
        <taxon>Betaproteobacteria</taxon>
        <taxon>Candidatus Accumulibacter</taxon>
    </lineage>
</organism>
<name>A0A011RHU2_ACCRE</name>
<feature type="region of interest" description="Disordered" evidence="1">
    <location>
        <begin position="1"/>
        <end position="21"/>
    </location>
</feature>
<protein>
    <submittedName>
        <fullName evidence="2">Uncharacterized protein</fullName>
    </submittedName>
</protein>
<reference evidence="2" key="1">
    <citation type="submission" date="2014-02" db="EMBL/GenBank/DDBJ databases">
        <title>Expanding our view of genomic diversity in Candidatus Accumulibacter clades.</title>
        <authorList>
            <person name="Skennerton C.T."/>
            <person name="Barr J.J."/>
            <person name="Slater F.R."/>
            <person name="Bond P.L."/>
            <person name="Tyson G.W."/>
        </authorList>
    </citation>
    <scope>NUCLEOTIDE SEQUENCE [LARGE SCALE GENOMIC DNA]</scope>
</reference>
<keyword evidence="3" id="KW-1185">Reference proteome</keyword>
<accession>A0A011RHU2</accession>
<proteinExistence type="predicted"/>
<dbReference type="Proteomes" id="UP000022141">
    <property type="component" value="Unassembled WGS sequence"/>
</dbReference>
<evidence type="ECO:0000256" key="1">
    <source>
        <dbReference type="SAM" id="MobiDB-lite"/>
    </source>
</evidence>
<gene>
    <name evidence="2" type="ORF">AW11_00627</name>
</gene>
<sequence>MAEDGSSVLDPSGQDGMERGTYTWNPLTSAFSFTTLVDTSGQWGLSHSGLTSIGISGDTMTIAGGVTLNRVTSPTSAIVGSWYATAGGQAASTVLITFLSDGSYMMAEDGSSILDPSGQDGMEKGSFTWNALTNAFSSTTLVDTSGEWGLSHSNIAFAAVSCNTLQLSDGGDTFTLVRVVSDPQVCAIPEPQTWANLLDSV</sequence>
<dbReference type="EMBL" id="JEMY01000004">
    <property type="protein sequence ID" value="EXI90769.1"/>
    <property type="molecule type" value="Genomic_DNA"/>
</dbReference>
<dbReference type="AlphaFoldDB" id="A0A011RHU2"/>
<evidence type="ECO:0000313" key="3">
    <source>
        <dbReference type="Proteomes" id="UP000022141"/>
    </source>
</evidence>
<comment type="caution">
    <text evidence="2">The sequence shown here is derived from an EMBL/GenBank/DDBJ whole genome shotgun (WGS) entry which is preliminary data.</text>
</comment>
<dbReference type="PATRIC" id="fig|1454004.3.peg.650"/>